<keyword evidence="3 7" id="KW-0812">Transmembrane</keyword>
<feature type="compositionally biased region" description="Polar residues" evidence="6">
    <location>
        <begin position="411"/>
        <end position="423"/>
    </location>
</feature>
<feature type="transmembrane region" description="Helical" evidence="7">
    <location>
        <begin position="177"/>
        <end position="194"/>
    </location>
</feature>
<feature type="transmembrane region" description="Helical" evidence="7">
    <location>
        <begin position="108"/>
        <end position="132"/>
    </location>
</feature>
<dbReference type="InterPro" id="IPR011701">
    <property type="entry name" value="MFS"/>
</dbReference>
<feature type="transmembrane region" description="Helical" evidence="7">
    <location>
        <begin position="50"/>
        <end position="72"/>
    </location>
</feature>
<evidence type="ECO:0000313" key="9">
    <source>
        <dbReference type="EMBL" id="SMO56929.1"/>
    </source>
</evidence>
<proteinExistence type="predicted"/>
<dbReference type="RefSeq" id="WP_142504994.1">
    <property type="nucleotide sequence ID" value="NZ_FXTI01000003.1"/>
</dbReference>
<dbReference type="InterPro" id="IPR036259">
    <property type="entry name" value="MFS_trans_sf"/>
</dbReference>
<dbReference type="InterPro" id="IPR020846">
    <property type="entry name" value="MFS_dom"/>
</dbReference>
<sequence>MEDGQTVFRTRFYYGWMIVLIAGLGVFFSAPGQTYSNSIFIDYYIHDFGWSRSLVSGIYSGATLFAGLLLILVGRMVDRFGQRAMMVGVGTLFAAACFWNSFVFTPIMLFIGFLTIRLLGQGSMTLIPNTLVPQWFIRKRGRALSLMMIGGFAGATFSPILNAWMIDRWDWPTAWRIWGILLLVVFVPLAAIFVRNRPEDVGMLPDQSGNSGRESGAVTLTQEEDWTLKEAMRTRTFWLILMCVSFPALVNTGLTFHLTSIMKDQGLGISTAALVLSLMAGIGFPTTFAAGFAVDRYAVHRVLAFVFLLQFVFLVLVLNVHSVTTAVLFAVFWGFCNGLEQIVLNAIWPQYFGRRYLGSIRGVAMTTTVISSALGPLPYGVAYDWFGGYTEVILATFAFPIVGFVAALSSTPPRKSPKSNQIVSPDLCQPGNKK</sequence>
<dbReference type="Proteomes" id="UP000315636">
    <property type="component" value="Unassembled WGS sequence"/>
</dbReference>
<feature type="transmembrane region" description="Helical" evidence="7">
    <location>
        <begin position="360"/>
        <end position="379"/>
    </location>
</feature>
<feature type="transmembrane region" description="Helical" evidence="7">
    <location>
        <begin position="267"/>
        <end position="290"/>
    </location>
</feature>
<feature type="transmembrane region" description="Helical" evidence="7">
    <location>
        <begin position="302"/>
        <end position="320"/>
    </location>
</feature>
<feature type="transmembrane region" description="Helical" evidence="7">
    <location>
        <begin position="84"/>
        <end position="102"/>
    </location>
</feature>
<dbReference type="CDD" id="cd17355">
    <property type="entry name" value="MFS_YcxA_like"/>
    <property type="match status" value="1"/>
</dbReference>
<evidence type="ECO:0000313" key="10">
    <source>
        <dbReference type="Proteomes" id="UP000315636"/>
    </source>
</evidence>
<evidence type="ECO:0000256" key="3">
    <source>
        <dbReference type="ARBA" id="ARBA00022692"/>
    </source>
</evidence>
<keyword evidence="4 7" id="KW-1133">Transmembrane helix</keyword>
<keyword evidence="2" id="KW-0813">Transport</keyword>
<evidence type="ECO:0000256" key="1">
    <source>
        <dbReference type="ARBA" id="ARBA00004651"/>
    </source>
</evidence>
<feature type="transmembrane region" description="Helical" evidence="7">
    <location>
        <begin position="144"/>
        <end position="165"/>
    </location>
</feature>
<evidence type="ECO:0000256" key="4">
    <source>
        <dbReference type="ARBA" id="ARBA00022989"/>
    </source>
</evidence>
<evidence type="ECO:0000256" key="5">
    <source>
        <dbReference type="ARBA" id="ARBA00023136"/>
    </source>
</evidence>
<keyword evidence="10" id="KW-1185">Reference proteome</keyword>
<name>A0A521CBX2_9BACL</name>
<comment type="subcellular location">
    <subcellularLocation>
        <location evidence="1">Cell membrane</location>
        <topology evidence="1">Multi-pass membrane protein</topology>
    </subcellularLocation>
</comment>
<evidence type="ECO:0000256" key="6">
    <source>
        <dbReference type="SAM" id="MobiDB-lite"/>
    </source>
</evidence>
<reference evidence="9 10" key="1">
    <citation type="submission" date="2017-05" db="EMBL/GenBank/DDBJ databases">
        <authorList>
            <person name="Varghese N."/>
            <person name="Submissions S."/>
        </authorList>
    </citation>
    <scope>NUCLEOTIDE SEQUENCE [LARGE SCALE GENOMIC DNA]</scope>
    <source>
        <strain evidence="9 10">DSM 45474</strain>
    </source>
</reference>
<dbReference type="EMBL" id="FXTI01000003">
    <property type="protein sequence ID" value="SMO56929.1"/>
    <property type="molecule type" value="Genomic_DNA"/>
</dbReference>
<evidence type="ECO:0000256" key="7">
    <source>
        <dbReference type="SAM" id="Phobius"/>
    </source>
</evidence>
<feature type="transmembrane region" description="Helical" evidence="7">
    <location>
        <begin position="326"/>
        <end position="348"/>
    </location>
</feature>
<feature type="transmembrane region" description="Helical" evidence="7">
    <location>
        <begin position="12"/>
        <end position="30"/>
    </location>
</feature>
<dbReference type="SUPFAM" id="SSF103473">
    <property type="entry name" value="MFS general substrate transporter"/>
    <property type="match status" value="1"/>
</dbReference>
<gene>
    <name evidence="9" type="ORF">SAMN06264849_103251</name>
</gene>
<accession>A0A521CBX2</accession>
<dbReference type="GO" id="GO:0022857">
    <property type="term" value="F:transmembrane transporter activity"/>
    <property type="evidence" value="ECO:0007669"/>
    <property type="project" value="InterPro"/>
</dbReference>
<keyword evidence="5 7" id="KW-0472">Membrane</keyword>
<dbReference type="Pfam" id="PF07690">
    <property type="entry name" value="MFS_1"/>
    <property type="match status" value="1"/>
</dbReference>
<feature type="transmembrane region" description="Helical" evidence="7">
    <location>
        <begin position="385"/>
        <end position="408"/>
    </location>
</feature>
<dbReference type="GO" id="GO:0005886">
    <property type="term" value="C:plasma membrane"/>
    <property type="evidence" value="ECO:0007669"/>
    <property type="project" value="UniProtKB-SubCell"/>
</dbReference>
<feature type="region of interest" description="Disordered" evidence="6">
    <location>
        <begin position="411"/>
        <end position="434"/>
    </location>
</feature>
<evidence type="ECO:0000259" key="8">
    <source>
        <dbReference type="PROSITE" id="PS50850"/>
    </source>
</evidence>
<dbReference type="OrthoDB" id="182417at2"/>
<dbReference type="PANTHER" id="PTHR11360">
    <property type="entry name" value="MONOCARBOXYLATE TRANSPORTER"/>
    <property type="match status" value="1"/>
</dbReference>
<dbReference type="PROSITE" id="PS50850">
    <property type="entry name" value="MFS"/>
    <property type="match status" value="1"/>
</dbReference>
<feature type="domain" description="Major facilitator superfamily (MFS) profile" evidence="8">
    <location>
        <begin position="18"/>
        <end position="415"/>
    </location>
</feature>
<dbReference type="PANTHER" id="PTHR11360:SF308">
    <property type="entry name" value="BLL3089 PROTEIN"/>
    <property type="match status" value="1"/>
</dbReference>
<dbReference type="Gene3D" id="1.20.1250.20">
    <property type="entry name" value="MFS general substrate transporter like domains"/>
    <property type="match status" value="2"/>
</dbReference>
<protein>
    <submittedName>
        <fullName evidence="9">Predicted arabinose efflux permease, MFS family</fullName>
    </submittedName>
</protein>
<evidence type="ECO:0000256" key="2">
    <source>
        <dbReference type="ARBA" id="ARBA00022448"/>
    </source>
</evidence>
<organism evidence="9 10">
    <name type="scientific">Melghirimyces algeriensis</name>
    <dbReference type="NCBI Taxonomy" id="910412"/>
    <lineage>
        <taxon>Bacteria</taxon>
        <taxon>Bacillati</taxon>
        <taxon>Bacillota</taxon>
        <taxon>Bacilli</taxon>
        <taxon>Bacillales</taxon>
        <taxon>Thermoactinomycetaceae</taxon>
        <taxon>Melghirimyces</taxon>
    </lineage>
</organism>
<feature type="transmembrane region" description="Helical" evidence="7">
    <location>
        <begin position="237"/>
        <end position="261"/>
    </location>
</feature>
<dbReference type="AlphaFoldDB" id="A0A521CBX2"/>
<dbReference type="InterPro" id="IPR050327">
    <property type="entry name" value="Proton-linked_MCT"/>
</dbReference>